<protein>
    <submittedName>
        <fullName evidence="2">Uncharacterized protein</fullName>
    </submittedName>
</protein>
<dbReference type="Gene3D" id="3.40.30.10">
    <property type="entry name" value="Glutaredoxin"/>
    <property type="match status" value="1"/>
</dbReference>
<dbReference type="CDD" id="cd02972">
    <property type="entry name" value="DsbA_family"/>
    <property type="match status" value="1"/>
</dbReference>
<dbReference type="KEGG" id="raj:RA11412_2040"/>
<proteinExistence type="predicted"/>
<keyword evidence="3" id="KW-1185">Reference proteome</keyword>
<dbReference type="InterPro" id="IPR053977">
    <property type="entry name" value="Rv2466c-like"/>
</dbReference>
<name>A0A2Z5R470_9MICC</name>
<organism evidence="2 3">
    <name type="scientific">Rothia aeria</name>
    <dbReference type="NCBI Taxonomy" id="172042"/>
    <lineage>
        <taxon>Bacteria</taxon>
        <taxon>Bacillati</taxon>
        <taxon>Actinomycetota</taxon>
        <taxon>Actinomycetes</taxon>
        <taxon>Micrococcales</taxon>
        <taxon>Micrococcaceae</taxon>
        <taxon>Rothia</taxon>
    </lineage>
</organism>
<feature type="region of interest" description="Disordered" evidence="1">
    <location>
        <begin position="188"/>
        <end position="219"/>
    </location>
</feature>
<evidence type="ECO:0000313" key="3">
    <source>
        <dbReference type="Proteomes" id="UP000250241"/>
    </source>
</evidence>
<dbReference type="Pfam" id="PF22234">
    <property type="entry name" value="Rv2466c-like"/>
    <property type="match status" value="1"/>
</dbReference>
<reference evidence="2 3" key="1">
    <citation type="submission" date="2016-10" db="EMBL/GenBank/DDBJ databases">
        <title>Genome sequence of Rothia aeria strain JCM11412.</title>
        <authorList>
            <person name="Nambu T."/>
        </authorList>
    </citation>
    <scope>NUCLEOTIDE SEQUENCE [LARGE SCALE GENOMIC DNA]</scope>
    <source>
        <strain evidence="2 3">JCM 11412</strain>
    </source>
</reference>
<evidence type="ECO:0000256" key="1">
    <source>
        <dbReference type="SAM" id="MobiDB-lite"/>
    </source>
</evidence>
<sequence>MTTTVDFWFDPICPWCWITSRWIGEVQKVRDIQVRWHPFSLSVLNEGRDLDPGYRAMMDNAWGPARVVAAAAQLHGNDALKPLYDALGEQIHHQKNTAQGDKYLPAIEAALAEAKLPAELVNYATTDEYDEPLRASVAQALEKVGDDVGVPLIAIDGVAFFGPVLSPSPRGKRPVKCSMAPWRWPHTRGSLSSNAPARSGLSSTAKTVTPSSHTTVFYE</sequence>
<dbReference type="EMBL" id="AP017895">
    <property type="protein sequence ID" value="BAV88339.1"/>
    <property type="molecule type" value="Genomic_DNA"/>
</dbReference>
<gene>
    <name evidence="2" type="ORF">RA11412_2040</name>
</gene>
<dbReference type="Proteomes" id="UP000250241">
    <property type="component" value="Chromosome"/>
</dbReference>
<accession>A0A2Z5R470</accession>
<feature type="compositionally biased region" description="Polar residues" evidence="1">
    <location>
        <begin position="189"/>
        <end position="219"/>
    </location>
</feature>
<dbReference type="AlphaFoldDB" id="A0A2Z5R470"/>
<evidence type="ECO:0000313" key="2">
    <source>
        <dbReference type="EMBL" id="BAV88339.1"/>
    </source>
</evidence>
<dbReference type="InterPro" id="IPR036249">
    <property type="entry name" value="Thioredoxin-like_sf"/>
</dbReference>
<dbReference type="SUPFAM" id="SSF52833">
    <property type="entry name" value="Thioredoxin-like"/>
    <property type="match status" value="1"/>
</dbReference>